<evidence type="ECO:0000256" key="1">
    <source>
        <dbReference type="SAM" id="MobiDB-lite"/>
    </source>
</evidence>
<dbReference type="CDD" id="cd00180">
    <property type="entry name" value="PKc"/>
    <property type="match status" value="1"/>
</dbReference>
<organism evidence="3 4">
    <name type="scientific">Eimeria maxima</name>
    <name type="common">Coccidian parasite</name>
    <dbReference type="NCBI Taxonomy" id="5804"/>
    <lineage>
        <taxon>Eukaryota</taxon>
        <taxon>Sar</taxon>
        <taxon>Alveolata</taxon>
        <taxon>Apicomplexa</taxon>
        <taxon>Conoidasida</taxon>
        <taxon>Coccidia</taxon>
        <taxon>Eucoccidiorida</taxon>
        <taxon>Eimeriorina</taxon>
        <taxon>Eimeriidae</taxon>
        <taxon>Eimeria</taxon>
    </lineage>
</organism>
<evidence type="ECO:0000313" key="3">
    <source>
        <dbReference type="EMBL" id="CDJ59701.1"/>
    </source>
</evidence>
<dbReference type="GeneID" id="25336410"/>
<dbReference type="VEuPathDB" id="ToxoDB:EMWEY_00024240"/>
<dbReference type="PROSITE" id="PS50011">
    <property type="entry name" value="PROTEIN_KINASE_DOM"/>
    <property type="match status" value="1"/>
</dbReference>
<feature type="compositionally biased region" description="Polar residues" evidence="1">
    <location>
        <begin position="30"/>
        <end position="40"/>
    </location>
</feature>
<dbReference type="EMBL" id="HG720733">
    <property type="protein sequence ID" value="CDJ59701.1"/>
    <property type="molecule type" value="Genomic_DNA"/>
</dbReference>
<dbReference type="Proteomes" id="UP000030763">
    <property type="component" value="Unassembled WGS sequence"/>
</dbReference>
<dbReference type="InterPro" id="IPR011009">
    <property type="entry name" value="Kinase-like_dom_sf"/>
</dbReference>
<dbReference type="SUPFAM" id="SSF56112">
    <property type="entry name" value="Protein kinase-like (PK-like)"/>
    <property type="match status" value="1"/>
</dbReference>
<dbReference type="PROSITE" id="PS00108">
    <property type="entry name" value="PROTEIN_KINASE_ST"/>
    <property type="match status" value="1"/>
</dbReference>
<feature type="compositionally biased region" description="Basic residues" evidence="1">
    <location>
        <begin position="357"/>
        <end position="366"/>
    </location>
</feature>
<dbReference type="InterPro" id="IPR008271">
    <property type="entry name" value="Ser/Thr_kinase_AS"/>
</dbReference>
<dbReference type="OMA" id="INSYRMI"/>
<keyword evidence="3" id="KW-0808">Transferase</keyword>
<dbReference type="PANTHER" id="PTHR24348:SF68">
    <property type="entry name" value="SERINE_THREONINE-PROTEIN KINASE ATG1C"/>
    <property type="match status" value="1"/>
</dbReference>
<dbReference type="InterPro" id="IPR045269">
    <property type="entry name" value="Atg1-like"/>
</dbReference>
<dbReference type="PANTHER" id="PTHR24348">
    <property type="entry name" value="SERINE/THREONINE-PROTEIN KINASE UNC-51-RELATED"/>
    <property type="match status" value="1"/>
</dbReference>
<dbReference type="Gene3D" id="1.10.510.10">
    <property type="entry name" value="Transferase(Phosphotransferase) domain 1"/>
    <property type="match status" value="1"/>
</dbReference>
<proteinExistence type="predicted"/>
<feature type="compositionally biased region" description="Polar residues" evidence="1">
    <location>
        <begin position="146"/>
        <end position="157"/>
    </location>
</feature>
<evidence type="ECO:0000259" key="2">
    <source>
        <dbReference type="PROSITE" id="PS50011"/>
    </source>
</evidence>
<dbReference type="InterPro" id="IPR000719">
    <property type="entry name" value="Prot_kinase_dom"/>
</dbReference>
<feature type="region of interest" description="Disordered" evidence="1">
    <location>
        <begin position="261"/>
        <end position="286"/>
    </location>
</feature>
<gene>
    <name evidence="3" type="ORF">EMWEY_00024240</name>
</gene>
<dbReference type="SMART" id="SM00220">
    <property type="entry name" value="S_TKc"/>
    <property type="match status" value="1"/>
</dbReference>
<protein>
    <submittedName>
        <fullName evidence="3">Tyrosine kinase-like (TKL) protein, putative</fullName>
    </submittedName>
</protein>
<dbReference type="GO" id="GO:0010506">
    <property type="term" value="P:regulation of autophagy"/>
    <property type="evidence" value="ECO:0007669"/>
    <property type="project" value="InterPro"/>
</dbReference>
<evidence type="ECO:0000313" key="4">
    <source>
        <dbReference type="Proteomes" id="UP000030763"/>
    </source>
</evidence>
<feature type="region of interest" description="Disordered" evidence="1">
    <location>
        <begin position="330"/>
        <end position="382"/>
    </location>
</feature>
<feature type="region of interest" description="Disordered" evidence="1">
    <location>
        <begin position="146"/>
        <end position="167"/>
    </location>
</feature>
<dbReference type="AlphaFoldDB" id="U6M6Q6"/>
<dbReference type="GO" id="GO:0004674">
    <property type="term" value="F:protein serine/threonine kinase activity"/>
    <property type="evidence" value="ECO:0007669"/>
    <property type="project" value="InterPro"/>
</dbReference>
<dbReference type="GO" id="GO:0005524">
    <property type="term" value="F:ATP binding"/>
    <property type="evidence" value="ECO:0007669"/>
    <property type="project" value="InterPro"/>
</dbReference>
<accession>U6M6Q6</accession>
<dbReference type="RefSeq" id="XP_013336346.1">
    <property type="nucleotide sequence ID" value="XM_013480892.1"/>
</dbReference>
<reference evidence="3" key="1">
    <citation type="submission" date="2013-10" db="EMBL/GenBank/DDBJ databases">
        <title>Genomic analysis of the causative agents of coccidiosis in chickens.</title>
        <authorList>
            <person name="Reid A.J."/>
            <person name="Blake D."/>
            <person name="Billington K."/>
            <person name="Browne H."/>
            <person name="Dunn M."/>
            <person name="Hung S."/>
            <person name="Kawahara F."/>
            <person name="Miranda-Saavedra D."/>
            <person name="Mourier T."/>
            <person name="Nagra H."/>
            <person name="Otto T.D."/>
            <person name="Rawlings N."/>
            <person name="Sanchez A."/>
            <person name="Sanders M."/>
            <person name="Subramaniam C."/>
            <person name="Tay Y."/>
            <person name="Dear P."/>
            <person name="Doerig C."/>
            <person name="Gruber A."/>
            <person name="Parkinson J."/>
            <person name="Shirley M."/>
            <person name="Wan K.L."/>
            <person name="Berriman M."/>
            <person name="Tomley F."/>
            <person name="Pain A."/>
        </authorList>
    </citation>
    <scope>NUCLEOTIDE SEQUENCE [LARGE SCALE GENOMIC DNA]</scope>
    <source>
        <strain evidence="3">Weybridge</strain>
    </source>
</reference>
<dbReference type="GO" id="GO:0005737">
    <property type="term" value="C:cytoplasm"/>
    <property type="evidence" value="ECO:0007669"/>
    <property type="project" value="TreeGrafter"/>
</dbReference>
<feature type="region of interest" description="Disordered" evidence="1">
    <location>
        <begin position="210"/>
        <end position="236"/>
    </location>
</feature>
<name>U6M6Q6_EIMMA</name>
<feature type="domain" description="Protein kinase" evidence="2">
    <location>
        <begin position="454"/>
        <end position="664"/>
    </location>
</feature>
<feature type="compositionally biased region" description="Polar residues" evidence="1">
    <location>
        <begin position="214"/>
        <end position="227"/>
    </location>
</feature>
<reference evidence="3" key="2">
    <citation type="submission" date="2013-10" db="EMBL/GenBank/DDBJ databases">
        <authorList>
            <person name="Aslett M."/>
        </authorList>
    </citation>
    <scope>NUCLEOTIDE SEQUENCE [LARGE SCALE GENOMIC DNA]</scope>
    <source>
        <strain evidence="3">Weybridge</strain>
    </source>
</reference>
<dbReference type="OrthoDB" id="339325at2759"/>
<feature type="region of interest" description="Disordered" evidence="1">
    <location>
        <begin position="1"/>
        <end position="78"/>
    </location>
</feature>
<sequence>MVATQNRCIDSPVWGRTYSPADFPKPDQSKAASGGQQTGAEGSIHLRASNSMPSGVPWYGFKQEPPPHSMPQRASPEAQTPAYILQESPTRMWRSPGSVSSRFGGAPCAYDGYTSRSSVVSYVPPKDVRRACRAHIVKQTSLSERPPVISQNYNPSGLSPAGEASKPEKVIGPHVRRVEPPVLFSSFFDRMQLDHIVAAKDKILKKVKNRDTEGTASFKASSDTSISDDGRSTRDPAMQFMGAVDLRSLYNTYQKSEEIRASMSDRETSASQGTAEPSPPASDSEIEAYVPKDKVFRTEAAARLAASPNPGKISSHVANTLGMRVVSAWPKPSEQQPSSRRHMDQKSATQSRQSRSSSRRVCRITYRRRDDAKSPPPDLPRHALNKVAAEGSYTHMIPVSGNGNMKGLVSCTPYSWVSKSRHPDQASARVVESMGYRYFVFNIPEKEMISSVDFSLKSCISQGSFGTVYKAVWKGEVVAIKQAHGKMTLEAMRSVAREINSYRMIQHPFIVRYYGVCIDQNFVGLVTEYLDGGNIFDILYENKTNIPADIRLRMCRQLIEAVHFLHTEKRLVHRDLKTANLVVDSEYNIRLCDFGKTRSLEQHGKLKLEDNGGSPRYMAPECFVEGNYVDEKLDLWGLACCLIEILGGPIPFEDIHSNEGMSPS</sequence>
<keyword evidence="3" id="KW-0418">Kinase</keyword>
<dbReference type="Pfam" id="PF00069">
    <property type="entry name" value="Pkinase"/>
    <property type="match status" value="1"/>
</dbReference>
<keyword evidence="4" id="KW-1185">Reference proteome</keyword>